<gene>
    <name evidence="3" type="ORF">NLN86_19785</name>
</gene>
<dbReference type="AlphaFoldDB" id="A0AAW5WDN3"/>
<evidence type="ECO:0000256" key="1">
    <source>
        <dbReference type="ARBA" id="ARBA00023186"/>
    </source>
</evidence>
<keyword evidence="1" id="KW-0143">Chaperone</keyword>
<name>A0AAW5WDN3_9ENTR</name>
<evidence type="ECO:0000256" key="2">
    <source>
        <dbReference type="SAM" id="Coils"/>
    </source>
</evidence>
<dbReference type="Proteomes" id="UP001207430">
    <property type="component" value="Unassembled WGS sequence"/>
</dbReference>
<dbReference type="InterPro" id="IPR036869">
    <property type="entry name" value="J_dom_sf"/>
</dbReference>
<evidence type="ECO:0000313" key="3">
    <source>
        <dbReference type="EMBL" id="MCX9003875.1"/>
    </source>
</evidence>
<comment type="caution">
    <text evidence="3">The sequence shown here is derived from an EMBL/GenBank/DDBJ whole genome shotgun (WGS) entry which is preliminary data.</text>
</comment>
<dbReference type="EMBL" id="JANDBG010000021">
    <property type="protein sequence ID" value="MCX9003875.1"/>
    <property type="molecule type" value="Genomic_DNA"/>
</dbReference>
<protein>
    <submittedName>
        <fullName evidence="3">J domain-containing protein</fullName>
    </submittedName>
</protein>
<dbReference type="RefSeq" id="WP_267449376.1">
    <property type="nucleotide sequence ID" value="NZ_JANDBG010000021.1"/>
</dbReference>
<keyword evidence="2" id="KW-0175">Coiled coil</keyword>
<reference evidence="3" key="1">
    <citation type="submission" date="2022-07" db="EMBL/GenBank/DDBJ databases">
        <title>Genome Sequence of Citrobacter portucalensis from Edible Snails.</title>
        <authorList>
            <person name="Okafor A.C."/>
            <person name="Ogbo F.C."/>
            <person name="Ruppitsch W."/>
            <person name="Allerberger F."/>
        </authorList>
    </citation>
    <scope>NUCLEOTIDE SEQUENCE</scope>
    <source>
        <strain evidence="3">Igbk 7</strain>
    </source>
</reference>
<dbReference type="Gene3D" id="1.10.287.110">
    <property type="entry name" value="DnaJ domain"/>
    <property type="match status" value="1"/>
</dbReference>
<accession>A0AAW5WDN3</accession>
<feature type="coiled-coil region" evidence="2">
    <location>
        <begin position="73"/>
        <end position="100"/>
    </location>
</feature>
<evidence type="ECO:0000313" key="4">
    <source>
        <dbReference type="Proteomes" id="UP001207430"/>
    </source>
</evidence>
<sequence length="163" mass="18358">MSDYFGYGMNNFNLNRCFAILKKGENYVAVPDQFNNLLVGGYSELCHDFQLQGFILHATIWAVDTKSAIEQSKAYDATEISRLNKELNELKKEISRLKELSVSSQSFNNLDPYVVLGFETGTRPSVEEINTRKKKLALALHPDRGGSNFLMGLINSACRKLNV</sequence>
<organism evidence="3 4">
    <name type="scientific">Citrobacter portucalensis</name>
    <dbReference type="NCBI Taxonomy" id="1639133"/>
    <lineage>
        <taxon>Bacteria</taxon>
        <taxon>Pseudomonadati</taxon>
        <taxon>Pseudomonadota</taxon>
        <taxon>Gammaproteobacteria</taxon>
        <taxon>Enterobacterales</taxon>
        <taxon>Enterobacteriaceae</taxon>
        <taxon>Citrobacter</taxon>
        <taxon>Citrobacter freundii complex</taxon>
    </lineage>
</organism>
<dbReference type="SUPFAM" id="SSF46565">
    <property type="entry name" value="Chaperone J-domain"/>
    <property type="match status" value="1"/>
</dbReference>
<proteinExistence type="predicted"/>